<sequence>MTLEDRREARRAALLRAGITLLGAPAGPAVNVRAVCRAASLTERYFYESFADRDEFVRSVYSTVGDEAQAALLGAVASAHTARARAEAAVEAFVELMVDNPERGRVLLLAPLSEPALSRRGMDLMPGFVTLVHDQLSAVDDEVEKQLVAIGVVGALTTLFIGYLDGTVAASREQFVAHCVTLVMEANRSGHE</sequence>
<name>A0A2S2BXP4_9NOCA</name>
<dbReference type="OrthoDB" id="9790413at2"/>
<dbReference type="KEGG" id="roz:CBI38_19410"/>
<dbReference type="Proteomes" id="UP000245711">
    <property type="component" value="Chromosome"/>
</dbReference>
<gene>
    <name evidence="1" type="ORF">CBI38_19410</name>
</gene>
<evidence type="ECO:0000313" key="2">
    <source>
        <dbReference type="Proteomes" id="UP000245711"/>
    </source>
</evidence>
<protein>
    <submittedName>
        <fullName evidence="1">TetR family transcriptional regulator</fullName>
    </submittedName>
</protein>
<dbReference type="Gene3D" id="1.10.357.10">
    <property type="entry name" value="Tetracycline Repressor, domain 2"/>
    <property type="match status" value="1"/>
</dbReference>
<reference evidence="1 2" key="1">
    <citation type="submission" date="2017-05" db="EMBL/GenBank/DDBJ databases">
        <title>Isolation of Rhodococcus sp. S2-17 biodegrading of BP-3.</title>
        <authorList>
            <person name="Lee Y."/>
            <person name="Kim K.H."/>
            <person name="Chun B.H."/>
            <person name="Jung H.S."/>
            <person name="Jeon C.O."/>
        </authorList>
    </citation>
    <scope>NUCLEOTIDE SEQUENCE [LARGE SCALE GENOMIC DNA]</scope>
    <source>
        <strain evidence="1 2">S2-17</strain>
    </source>
</reference>
<keyword evidence="2" id="KW-1185">Reference proteome</keyword>
<dbReference type="EMBL" id="CP021354">
    <property type="protein sequence ID" value="AWK73407.1"/>
    <property type="molecule type" value="Genomic_DNA"/>
</dbReference>
<accession>A0A2S2BXP4</accession>
<proteinExistence type="predicted"/>
<dbReference type="RefSeq" id="WP_109331381.1">
    <property type="nucleotide sequence ID" value="NZ_CP021354.1"/>
</dbReference>
<dbReference type="InterPro" id="IPR009057">
    <property type="entry name" value="Homeodomain-like_sf"/>
</dbReference>
<organism evidence="1 2">
    <name type="scientific">Rhodococcus oxybenzonivorans</name>
    <dbReference type="NCBI Taxonomy" id="1990687"/>
    <lineage>
        <taxon>Bacteria</taxon>
        <taxon>Bacillati</taxon>
        <taxon>Actinomycetota</taxon>
        <taxon>Actinomycetes</taxon>
        <taxon>Mycobacteriales</taxon>
        <taxon>Nocardiaceae</taxon>
        <taxon>Rhodococcus</taxon>
    </lineage>
</organism>
<evidence type="ECO:0000313" key="1">
    <source>
        <dbReference type="EMBL" id="AWK73407.1"/>
    </source>
</evidence>
<dbReference type="SUPFAM" id="SSF46689">
    <property type="entry name" value="Homeodomain-like"/>
    <property type="match status" value="1"/>
</dbReference>
<dbReference type="AlphaFoldDB" id="A0A2S2BXP4"/>